<feature type="non-terminal residue" evidence="1">
    <location>
        <position position="1"/>
    </location>
</feature>
<evidence type="ECO:0000313" key="1">
    <source>
        <dbReference type="EMBL" id="CAA9416893.1"/>
    </source>
</evidence>
<organism evidence="1">
    <name type="scientific">uncultured Rubrobacteraceae bacterium</name>
    <dbReference type="NCBI Taxonomy" id="349277"/>
    <lineage>
        <taxon>Bacteria</taxon>
        <taxon>Bacillati</taxon>
        <taxon>Actinomycetota</taxon>
        <taxon>Rubrobacteria</taxon>
        <taxon>Rubrobacterales</taxon>
        <taxon>Rubrobacteraceae</taxon>
        <taxon>environmental samples</taxon>
    </lineage>
</organism>
<name>A0A6J4PJ48_9ACTN</name>
<sequence length="106" mass="11874">VEKVRVAGVVDGVGGRRAGPRAGRLRDAVRSDRGFERRLLGPEPCLQLRFPVRRSLDHLRSGRGRLLHYPIGRQVPCQRNRRRNLRLLHAIRWGIGVGTATPASVV</sequence>
<gene>
    <name evidence="1" type="ORF">AVDCRST_MAG78-750</name>
</gene>
<reference evidence="1" key="1">
    <citation type="submission" date="2020-02" db="EMBL/GenBank/DDBJ databases">
        <authorList>
            <person name="Meier V. D."/>
        </authorList>
    </citation>
    <scope>NUCLEOTIDE SEQUENCE</scope>
    <source>
        <strain evidence="1">AVDCRST_MAG78</strain>
    </source>
</reference>
<feature type="non-terminal residue" evidence="1">
    <location>
        <position position="106"/>
    </location>
</feature>
<dbReference type="AlphaFoldDB" id="A0A6J4PJ48"/>
<dbReference type="EMBL" id="CADCVB010000057">
    <property type="protein sequence ID" value="CAA9416893.1"/>
    <property type="molecule type" value="Genomic_DNA"/>
</dbReference>
<accession>A0A6J4PJ48</accession>
<proteinExistence type="predicted"/>
<protein>
    <submittedName>
        <fullName evidence="1">Uncharacterized protein</fullName>
    </submittedName>
</protein>